<dbReference type="OMA" id="WHRENLS"/>
<dbReference type="GeneID" id="105442878"/>
<proteinExistence type="predicted"/>
<dbReference type="RefSeq" id="XP_030850117.1">
    <property type="nucleotide sequence ID" value="XM_030994257.1"/>
</dbReference>
<evidence type="ECO:0000313" key="1">
    <source>
        <dbReference type="EnsemblMetazoa" id="XP_030850117"/>
    </source>
</evidence>
<dbReference type="AlphaFoldDB" id="A0A7M7PDB7"/>
<dbReference type="InterPro" id="IPR032675">
    <property type="entry name" value="LRR_dom_sf"/>
</dbReference>
<dbReference type="KEGG" id="spu:105442878"/>
<dbReference type="PANTHER" id="PTHR24407:SF14">
    <property type="entry name" value="SIR2-LIKE DOMAIN-CONTAINING PROTEIN"/>
    <property type="match status" value="1"/>
</dbReference>
<dbReference type="Proteomes" id="UP000007110">
    <property type="component" value="Unassembled WGS sequence"/>
</dbReference>
<dbReference type="Gene3D" id="3.80.10.10">
    <property type="entry name" value="Ribonuclease Inhibitor"/>
    <property type="match status" value="3"/>
</dbReference>
<dbReference type="InParanoid" id="A0A7M7PDB7"/>
<dbReference type="SUPFAM" id="SSF52047">
    <property type="entry name" value="RNI-like"/>
    <property type="match status" value="1"/>
</dbReference>
<dbReference type="EnsemblMetazoa" id="XM_030994257">
    <property type="protein sequence ID" value="XP_030850117"/>
    <property type="gene ID" value="LOC105442878"/>
</dbReference>
<evidence type="ECO:0000313" key="2">
    <source>
        <dbReference type="Proteomes" id="UP000007110"/>
    </source>
</evidence>
<organism evidence="1 2">
    <name type="scientific">Strongylocentrotus purpuratus</name>
    <name type="common">Purple sea urchin</name>
    <dbReference type="NCBI Taxonomy" id="7668"/>
    <lineage>
        <taxon>Eukaryota</taxon>
        <taxon>Metazoa</taxon>
        <taxon>Echinodermata</taxon>
        <taxon>Eleutherozoa</taxon>
        <taxon>Echinozoa</taxon>
        <taxon>Echinoidea</taxon>
        <taxon>Euechinoidea</taxon>
        <taxon>Echinacea</taxon>
        <taxon>Camarodonta</taxon>
        <taxon>Echinidea</taxon>
        <taxon>Strongylocentrotidae</taxon>
        <taxon>Strongylocentrotus</taxon>
    </lineage>
</organism>
<accession>A0A7M7PDB7</accession>
<reference evidence="1" key="2">
    <citation type="submission" date="2021-01" db="UniProtKB">
        <authorList>
            <consortium name="EnsemblMetazoa"/>
        </authorList>
    </citation>
    <scope>IDENTIFICATION</scope>
</reference>
<sequence>MPYLKNLILGGHYHADFYSSSSSMASSAKIETLHILSLDLTKRPFASRGFAQFICKMSSLKSLTLGEGDEIFLHDDFYSSSSSMASSAKIETLNILSLDLTKRPSASRDLAQFICKMPRLKSLTLGEGDEVFLHDDFYSSSSSMASSAKVETLNIRNNEDLSERPSASRDLAQFICNMLHLKDLSLKGHIILLSLQIETLTISFVDVSVRPYASRDLAQFICKVPHLKNLSLGGQYHDDFYSTSSSIASSAKIKTLNIRYADVSERPYASRDLAQFICKMPHLTNLSLDGQHHDDFFSTSSSMASSAKIETLEIRSEDLHGRPSASRDLAQFICKMSHLKDLTLGRGSYMHRVSLHDDFYSTSSSMASSAKIETLYFHSWGLSELPCASRDLVQFICKMPHLKKLSLEGQYHDDFYSTWSSIASSAKIETLYFHSWGLSELPCASRDLAQFLCKMPHLKELTLHGQRHDDFYSTSSSMASSAKVLI</sequence>
<reference evidence="2" key="1">
    <citation type="submission" date="2015-02" db="EMBL/GenBank/DDBJ databases">
        <title>Genome sequencing for Strongylocentrotus purpuratus.</title>
        <authorList>
            <person name="Murali S."/>
            <person name="Liu Y."/>
            <person name="Vee V."/>
            <person name="English A."/>
            <person name="Wang M."/>
            <person name="Skinner E."/>
            <person name="Han Y."/>
            <person name="Muzny D.M."/>
            <person name="Worley K.C."/>
            <person name="Gibbs R.A."/>
        </authorList>
    </citation>
    <scope>NUCLEOTIDE SEQUENCE</scope>
</reference>
<keyword evidence="2" id="KW-1185">Reference proteome</keyword>
<protein>
    <submittedName>
        <fullName evidence="1">Uncharacterized protein</fullName>
    </submittedName>
</protein>
<name>A0A7M7PDB7_STRPU</name>
<dbReference type="PANTHER" id="PTHR24407">
    <property type="entry name" value="PROTEIN KINASE DOMAIN-CONTAINING PROTEIN"/>
    <property type="match status" value="1"/>
</dbReference>